<comment type="caution">
    <text evidence="1">The sequence shown here is derived from an EMBL/GenBank/DDBJ whole genome shotgun (WGS) entry which is preliminary data.</text>
</comment>
<dbReference type="EMBL" id="SNRW01030110">
    <property type="protein sequence ID" value="KAA6358275.1"/>
    <property type="molecule type" value="Genomic_DNA"/>
</dbReference>
<name>A0A5J4TL70_9EUKA</name>
<gene>
    <name evidence="1" type="ORF">EZS28_046197</name>
</gene>
<organism evidence="1 2">
    <name type="scientific">Streblomastix strix</name>
    <dbReference type="NCBI Taxonomy" id="222440"/>
    <lineage>
        <taxon>Eukaryota</taxon>
        <taxon>Metamonada</taxon>
        <taxon>Preaxostyla</taxon>
        <taxon>Oxymonadida</taxon>
        <taxon>Streblomastigidae</taxon>
        <taxon>Streblomastix</taxon>
    </lineage>
</organism>
<sequence>MDKQQEGNGGHFLRSSLFRTTFRTIGNEGDSDKVGQFFSSIQSQKTEGSTTTSFWTQGTLQSDLTFGPTDTNSTCSRSDQLHSRFSEQIGQLGRLQYKPTTCANPILLVEPRANSGFIRKPIQCD</sequence>
<feature type="non-terminal residue" evidence="1">
    <location>
        <position position="125"/>
    </location>
</feature>
<evidence type="ECO:0000313" key="1">
    <source>
        <dbReference type="EMBL" id="KAA6358275.1"/>
    </source>
</evidence>
<protein>
    <submittedName>
        <fullName evidence="1">Uncharacterized protein</fullName>
    </submittedName>
</protein>
<accession>A0A5J4TL70</accession>
<evidence type="ECO:0000313" key="2">
    <source>
        <dbReference type="Proteomes" id="UP000324800"/>
    </source>
</evidence>
<proteinExistence type="predicted"/>
<dbReference type="AlphaFoldDB" id="A0A5J4TL70"/>
<dbReference type="Proteomes" id="UP000324800">
    <property type="component" value="Unassembled WGS sequence"/>
</dbReference>
<reference evidence="1 2" key="1">
    <citation type="submission" date="2019-03" db="EMBL/GenBank/DDBJ databases">
        <title>Single cell metagenomics reveals metabolic interactions within the superorganism composed of flagellate Streblomastix strix and complex community of Bacteroidetes bacteria on its surface.</title>
        <authorList>
            <person name="Treitli S.C."/>
            <person name="Kolisko M."/>
            <person name="Husnik F."/>
            <person name="Keeling P."/>
            <person name="Hampl V."/>
        </authorList>
    </citation>
    <scope>NUCLEOTIDE SEQUENCE [LARGE SCALE GENOMIC DNA]</scope>
    <source>
        <strain evidence="1">ST1C</strain>
    </source>
</reference>